<keyword evidence="7" id="KW-0862">Zinc</keyword>
<name>A0A327M279_9PROT</name>
<dbReference type="PANTHER" id="PTHR37425">
    <property type="match status" value="1"/>
</dbReference>
<evidence type="ECO:0000256" key="7">
    <source>
        <dbReference type="ARBA" id="ARBA00022833"/>
    </source>
</evidence>
<dbReference type="InterPro" id="IPR009045">
    <property type="entry name" value="Zn_M74/Hedgehog-like"/>
</dbReference>
<evidence type="ECO:0000256" key="9">
    <source>
        <dbReference type="ARBA" id="ARBA00023316"/>
    </source>
</evidence>
<evidence type="ECO:0000256" key="2">
    <source>
        <dbReference type="ARBA" id="ARBA00004776"/>
    </source>
</evidence>
<keyword evidence="6" id="KW-0378">Hydrolase</keyword>
<sequence length="142" mass="15099">MRRTIRASPAPGMTAAAEVAQRAGLTGEITILSGYRTPETNYAVHGAGDSQHLRAGAVDVMVAPDRIAAFGEQALRLGRGGVGIYGSRGFVHVDSGPVRRWGDVPAELQSLPIAAGGPRRRLDLTFDPVSRLAEAWAKTRIR</sequence>
<dbReference type="Gene3D" id="3.30.1380.10">
    <property type="match status" value="1"/>
</dbReference>
<comment type="similarity">
    <text evidence="10">Belongs to the peptidase M15 family.</text>
</comment>
<keyword evidence="5" id="KW-0732">Signal</keyword>
<dbReference type="AlphaFoldDB" id="A0A327M279"/>
<evidence type="ECO:0000256" key="3">
    <source>
        <dbReference type="ARBA" id="ARBA00022670"/>
    </source>
</evidence>
<keyword evidence="13" id="KW-1185">Reference proteome</keyword>
<accession>A0A327M279</accession>
<evidence type="ECO:0000256" key="6">
    <source>
        <dbReference type="ARBA" id="ARBA00022801"/>
    </source>
</evidence>
<dbReference type="GO" id="GO:0046872">
    <property type="term" value="F:metal ion binding"/>
    <property type="evidence" value="ECO:0007669"/>
    <property type="project" value="UniProtKB-KW"/>
</dbReference>
<dbReference type="InterPro" id="IPR010275">
    <property type="entry name" value="MepK"/>
</dbReference>
<organism evidence="12 13">
    <name type="scientific">Roseicella frigidaeris</name>
    <dbReference type="NCBI Taxonomy" id="2230885"/>
    <lineage>
        <taxon>Bacteria</taxon>
        <taxon>Pseudomonadati</taxon>
        <taxon>Pseudomonadota</taxon>
        <taxon>Alphaproteobacteria</taxon>
        <taxon>Acetobacterales</taxon>
        <taxon>Roseomonadaceae</taxon>
        <taxon>Roseicella</taxon>
    </lineage>
</organism>
<dbReference type="GO" id="GO:0006508">
    <property type="term" value="P:proteolysis"/>
    <property type="evidence" value="ECO:0007669"/>
    <property type="project" value="UniProtKB-KW"/>
</dbReference>
<evidence type="ECO:0000256" key="4">
    <source>
        <dbReference type="ARBA" id="ARBA00022723"/>
    </source>
</evidence>
<dbReference type="Pfam" id="PF05951">
    <property type="entry name" value="Peptidase_M15_2"/>
    <property type="match status" value="1"/>
</dbReference>
<evidence type="ECO:0000256" key="11">
    <source>
        <dbReference type="ARBA" id="ARBA00093666"/>
    </source>
</evidence>
<protein>
    <recommendedName>
        <fullName evidence="11">Murein endopeptidase K</fullName>
    </recommendedName>
</protein>
<evidence type="ECO:0000256" key="10">
    <source>
        <dbReference type="ARBA" id="ARBA00093448"/>
    </source>
</evidence>
<dbReference type="GO" id="GO:0008237">
    <property type="term" value="F:metallopeptidase activity"/>
    <property type="evidence" value="ECO:0007669"/>
    <property type="project" value="UniProtKB-KW"/>
</dbReference>
<keyword evidence="9" id="KW-0961">Cell wall biogenesis/degradation</keyword>
<comment type="caution">
    <text evidence="12">The sequence shown here is derived from an EMBL/GenBank/DDBJ whole genome shotgun (WGS) entry which is preliminary data.</text>
</comment>
<dbReference type="PANTHER" id="PTHR37425:SF1">
    <property type="entry name" value="OUTER MEMBRANE PROTEIN"/>
    <property type="match status" value="1"/>
</dbReference>
<keyword evidence="4" id="KW-0479">Metal-binding</keyword>
<evidence type="ECO:0000256" key="1">
    <source>
        <dbReference type="ARBA" id="ARBA00001947"/>
    </source>
</evidence>
<dbReference type="Proteomes" id="UP000249065">
    <property type="component" value="Unassembled WGS sequence"/>
</dbReference>
<dbReference type="OrthoDB" id="9782994at2"/>
<evidence type="ECO:0000313" key="12">
    <source>
        <dbReference type="EMBL" id="RAI54128.1"/>
    </source>
</evidence>
<reference evidence="13" key="1">
    <citation type="submission" date="2018-06" db="EMBL/GenBank/DDBJ databases">
        <authorList>
            <person name="Khan S.A."/>
        </authorList>
    </citation>
    <scope>NUCLEOTIDE SEQUENCE [LARGE SCALE GENOMIC DNA]</scope>
    <source>
        <strain evidence="13">DB-1506</strain>
    </source>
</reference>
<dbReference type="GO" id="GO:0071555">
    <property type="term" value="P:cell wall organization"/>
    <property type="evidence" value="ECO:0007669"/>
    <property type="project" value="UniProtKB-KW"/>
</dbReference>
<dbReference type="EMBL" id="QLIX01000054">
    <property type="protein sequence ID" value="RAI54128.1"/>
    <property type="molecule type" value="Genomic_DNA"/>
</dbReference>
<dbReference type="SUPFAM" id="SSF55166">
    <property type="entry name" value="Hedgehog/DD-peptidase"/>
    <property type="match status" value="1"/>
</dbReference>
<gene>
    <name evidence="12" type="ORF">DOO78_26280</name>
</gene>
<keyword evidence="3" id="KW-0645">Protease</keyword>
<evidence type="ECO:0000256" key="5">
    <source>
        <dbReference type="ARBA" id="ARBA00022729"/>
    </source>
</evidence>
<comment type="cofactor">
    <cofactor evidence="1">
        <name>Zn(2+)</name>
        <dbReference type="ChEBI" id="CHEBI:29105"/>
    </cofactor>
</comment>
<evidence type="ECO:0000256" key="8">
    <source>
        <dbReference type="ARBA" id="ARBA00023049"/>
    </source>
</evidence>
<comment type="pathway">
    <text evidence="2">Cell wall biogenesis; cell wall polysaccharide biosynthesis.</text>
</comment>
<evidence type="ECO:0000313" key="13">
    <source>
        <dbReference type="Proteomes" id="UP000249065"/>
    </source>
</evidence>
<keyword evidence="8" id="KW-0482">Metalloprotease</keyword>
<proteinExistence type="inferred from homology"/>